<accession>A0A246WN41</accession>
<proteinExistence type="predicted"/>
<evidence type="ECO:0000313" key="1">
    <source>
        <dbReference type="EMBL" id="OWY27775.1"/>
    </source>
</evidence>
<reference evidence="1 2" key="1">
    <citation type="submission" date="2017-06" db="EMBL/GenBank/DDBJ databases">
        <title>Herbaspirillum phytohormonus sp. nov., isolated from the root nodule of Robinia pseudoacacia in lead-zinc mine.</title>
        <authorList>
            <person name="Fan M."/>
            <person name="Lin Y."/>
        </authorList>
    </citation>
    <scope>NUCLEOTIDE SEQUENCE [LARGE SCALE GENOMIC DNA]</scope>
    <source>
        <strain evidence="1 2">HZ10</strain>
    </source>
</reference>
<comment type="caution">
    <text evidence="1">The sequence shown here is derived from an EMBL/GenBank/DDBJ whole genome shotgun (WGS) entry which is preliminary data.</text>
</comment>
<dbReference type="EMBL" id="NJGU01000009">
    <property type="protein sequence ID" value="OWY27775.1"/>
    <property type="molecule type" value="Genomic_DNA"/>
</dbReference>
<protein>
    <submittedName>
        <fullName evidence="1">Uncharacterized protein</fullName>
    </submittedName>
</protein>
<dbReference type="AlphaFoldDB" id="A0A246WN41"/>
<name>A0A246WN41_9BURK</name>
<organism evidence="1 2">
    <name type="scientific">Herbaspirillum robiniae</name>
    <dbReference type="NCBI Taxonomy" id="2014887"/>
    <lineage>
        <taxon>Bacteria</taxon>
        <taxon>Pseudomonadati</taxon>
        <taxon>Pseudomonadota</taxon>
        <taxon>Betaproteobacteria</taxon>
        <taxon>Burkholderiales</taxon>
        <taxon>Oxalobacteraceae</taxon>
        <taxon>Herbaspirillum</taxon>
    </lineage>
</organism>
<sequence length="59" mass="7003">MQTILLGLFRFQIILHLRLPARLIVLTLQFWFSKRLFKALSFVLTLDIEKIERNISLSS</sequence>
<gene>
    <name evidence="1" type="ORF">CEJ42_16945</name>
</gene>
<evidence type="ECO:0000313" key="2">
    <source>
        <dbReference type="Proteomes" id="UP000197596"/>
    </source>
</evidence>
<dbReference type="Proteomes" id="UP000197596">
    <property type="component" value="Unassembled WGS sequence"/>
</dbReference>